<dbReference type="AlphaFoldDB" id="K6Z1E2"/>
<gene>
    <name evidence="1" type="ORF">C427_1058</name>
</gene>
<evidence type="ECO:0000313" key="2">
    <source>
        <dbReference type="Proteomes" id="UP000011864"/>
    </source>
</evidence>
<accession>K6Z1E2</accession>
<reference evidence="1 2" key="1">
    <citation type="journal article" date="2013" name="Genome Announc.">
        <title>Complete Genome Sequence of Glaciecola psychrophila Strain 170T.</title>
        <authorList>
            <person name="Yin J."/>
            <person name="Chen J."/>
            <person name="Liu G."/>
            <person name="Yu Y."/>
            <person name="Song L."/>
            <person name="Wang X."/>
            <person name="Qu X."/>
        </authorList>
    </citation>
    <scope>NUCLEOTIDE SEQUENCE [LARGE SCALE GENOMIC DNA]</scope>
    <source>
        <strain evidence="1 2">170</strain>
    </source>
</reference>
<proteinExistence type="predicted"/>
<keyword evidence="2" id="KW-1185">Reference proteome</keyword>
<dbReference type="Pfam" id="PF13366">
    <property type="entry name" value="PDDEXK_3"/>
    <property type="match status" value="1"/>
</dbReference>
<name>K6Z1E2_9ALTE</name>
<evidence type="ECO:0008006" key="3">
    <source>
        <dbReference type="Google" id="ProtNLM"/>
    </source>
</evidence>
<dbReference type="InterPro" id="IPR026350">
    <property type="entry name" value="GxxExxY"/>
</dbReference>
<dbReference type="KEGG" id="gps:C427_1058"/>
<dbReference type="Proteomes" id="UP000011864">
    <property type="component" value="Chromosome"/>
</dbReference>
<dbReference type="NCBIfam" id="TIGR04256">
    <property type="entry name" value="GxxExxY"/>
    <property type="match status" value="1"/>
</dbReference>
<dbReference type="RefSeq" id="WP_007640302.1">
    <property type="nucleotide sequence ID" value="NC_020514.1"/>
</dbReference>
<dbReference type="OrthoDB" id="9806869at2"/>
<sequence length="123" mass="13658">METDLLTQKVIGCAIEVHKELGPGLLESSYECCLMYELAKAGIVAKNQVVLPVNYKGVLIESGYRIDILLPKKLIVELKAVDKLSPIHTAQMITYLKLSEIKTGLLINFNVQKLSDGLKRISM</sequence>
<dbReference type="EMBL" id="CP003837">
    <property type="protein sequence ID" value="AGH43167.1"/>
    <property type="molecule type" value="Genomic_DNA"/>
</dbReference>
<protein>
    <recommendedName>
        <fullName evidence="3">GxxExxY protein</fullName>
    </recommendedName>
</protein>
<dbReference type="STRING" id="1129794.C427_1058"/>
<organism evidence="1 2">
    <name type="scientific">Paraglaciecola psychrophila 170</name>
    <dbReference type="NCBI Taxonomy" id="1129794"/>
    <lineage>
        <taxon>Bacteria</taxon>
        <taxon>Pseudomonadati</taxon>
        <taxon>Pseudomonadota</taxon>
        <taxon>Gammaproteobacteria</taxon>
        <taxon>Alteromonadales</taxon>
        <taxon>Alteromonadaceae</taxon>
        <taxon>Paraglaciecola</taxon>
    </lineage>
</organism>
<dbReference type="HOGENOM" id="CLU_134960_1_0_6"/>
<dbReference type="PATRIC" id="fig|1129794.4.peg.1046"/>
<evidence type="ECO:0000313" key="1">
    <source>
        <dbReference type="EMBL" id="AGH43167.1"/>
    </source>
</evidence>
<dbReference type="eggNOG" id="COG0614">
    <property type="taxonomic scope" value="Bacteria"/>
</dbReference>